<evidence type="ECO:0000313" key="2">
    <source>
        <dbReference type="EMBL" id="KAL0057371.1"/>
    </source>
</evidence>
<sequence length="649" mass="71997">MLCDWNDDCAGKRKRMRGHERDEDPPGTTNERTNLNMRAFVVRKRPLFEYFDGWTTRNTPTGVKERFRSLTEQLSATNKPSCWRTYGTMEKPGIEDEKGNGKKKSLPPRGPDGKFIRAASTSTLSTLSSAPSTESSLDLSSVNFPSTDEAQSSLQSVEPRPYAPPEGQASWISHTAARRGLGYASPSTPPSRAPSTRPQSPLFTRPPTPLFTPAPPTPEPSAPEPPSLELSTPEPLETRRTMTVDADLEWGGNVGAEKLSSKNFLRKAEITMVGMGRKPEEFVETVELFFKEGSRAEKWHEGLNEEEKKGGWRKYKELLLAEFPSQEIVAKKPAEYIKDLVALRLPLEGLDVRDPDTNQWAHQKFADRLFELAKAGGITSTASDIVSIHKNLPEIFHSLVKDDAENWSAFRDNLKSVDIRVIREKLKTARDIEDIRAQQQRAGRTPDTPGTRLANSFGNVQISQGPGQRYGGQGAGRGQAPAADPFGTNTGSRGNLQYQAPQQRPPPRVSRLNEAQKETLRGNVNRYEQRQNNPQGVELWRQDIANHVTRWGRDEAHERMVYPIAPGTWRPGSGECWGCGARCGGGNRGCLSQVKIPMQERKYRIFVQSELGAFQKAVAQTNVVGVANDLTWMLEGYSSGSGNAVGSTE</sequence>
<accession>A0ABR2Z730</accession>
<name>A0ABR2Z730_9AGAR</name>
<feature type="region of interest" description="Disordered" evidence="1">
    <location>
        <begin position="13"/>
        <end position="33"/>
    </location>
</feature>
<feature type="compositionally biased region" description="Pro residues" evidence="1">
    <location>
        <begin position="204"/>
        <end position="226"/>
    </location>
</feature>
<feature type="region of interest" description="Disordered" evidence="1">
    <location>
        <begin position="459"/>
        <end position="510"/>
    </location>
</feature>
<feature type="compositionally biased region" description="Low complexity" evidence="1">
    <location>
        <begin position="193"/>
        <end position="203"/>
    </location>
</feature>
<organism evidence="2 3">
    <name type="scientific">Marasmius tenuissimus</name>
    <dbReference type="NCBI Taxonomy" id="585030"/>
    <lineage>
        <taxon>Eukaryota</taxon>
        <taxon>Fungi</taxon>
        <taxon>Dikarya</taxon>
        <taxon>Basidiomycota</taxon>
        <taxon>Agaricomycotina</taxon>
        <taxon>Agaricomycetes</taxon>
        <taxon>Agaricomycetidae</taxon>
        <taxon>Agaricales</taxon>
        <taxon>Marasmiineae</taxon>
        <taxon>Marasmiaceae</taxon>
        <taxon>Marasmius</taxon>
    </lineage>
</organism>
<feature type="compositionally biased region" description="Polar residues" evidence="1">
    <location>
        <begin position="142"/>
        <end position="156"/>
    </location>
</feature>
<evidence type="ECO:0008006" key="4">
    <source>
        <dbReference type="Google" id="ProtNLM"/>
    </source>
</evidence>
<feature type="compositionally biased region" description="Polar residues" evidence="1">
    <location>
        <begin position="487"/>
        <end position="496"/>
    </location>
</feature>
<protein>
    <recommendedName>
        <fullName evidence="4">Gag protein</fullName>
    </recommendedName>
</protein>
<proteinExistence type="predicted"/>
<comment type="caution">
    <text evidence="2">The sequence shown here is derived from an EMBL/GenBank/DDBJ whole genome shotgun (WGS) entry which is preliminary data.</text>
</comment>
<keyword evidence="3" id="KW-1185">Reference proteome</keyword>
<evidence type="ECO:0000256" key="1">
    <source>
        <dbReference type="SAM" id="MobiDB-lite"/>
    </source>
</evidence>
<dbReference type="Proteomes" id="UP001437256">
    <property type="component" value="Unassembled WGS sequence"/>
</dbReference>
<feature type="region of interest" description="Disordered" evidence="1">
    <location>
        <begin position="180"/>
        <end position="233"/>
    </location>
</feature>
<reference evidence="2 3" key="1">
    <citation type="submission" date="2024-05" db="EMBL/GenBank/DDBJ databases">
        <title>A draft genome resource for the thread blight pathogen Marasmius tenuissimus strain MS-2.</title>
        <authorList>
            <person name="Yulfo-Soto G.E."/>
            <person name="Baruah I.K."/>
            <person name="Amoako-Attah I."/>
            <person name="Bukari Y."/>
            <person name="Meinhardt L.W."/>
            <person name="Bailey B.A."/>
            <person name="Cohen S.P."/>
        </authorList>
    </citation>
    <scope>NUCLEOTIDE SEQUENCE [LARGE SCALE GENOMIC DNA]</scope>
    <source>
        <strain evidence="2 3">MS-2</strain>
    </source>
</reference>
<dbReference type="EMBL" id="JBBXMP010000564">
    <property type="protein sequence ID" value="KAL0057371.1"/>
    <property type="molecule type" value="Genomic_DNA"/>
</dbReference>
<feature type="compositionally biased region" description="Gly residues" evidence="1">
    <location>
        <begin position="468"/>
        <end position="477"/>
    </location>
</feature>
<evidence type="ECO:0000313" key="3">
    <source>
        <dbReference type="Proteomes" id="UP001437256"/>
    </source>
</evidence>
<gene>
    <name evidence="2" type="ORF">AAF712_015988</name>
</gene>
<feature type="region of interest" description="Disordered" evidence="1">
    <location>
        <begin position="82"/>
        <end position="168"/>
    </location>
</feature>
<feature type="compositionally biased region" description="Low complexity" evidence="1">
    <location>
        <begin position="118"/>
        <end position="141"/>
    </location>
</feature>